<keyword evidence="3" id="KW-0812">Transmembrane</keyword>
<dbReference type="PANTHER" id="PTHR45138:SF9">
    <property type="entry name" value="DIGUANYLATE CYCLASE DGCM-RELATED"/>
    <property type="match status" value="1"/>
</dbReference>
<feature type="transmembrane region" description="Helical" evidence="3">
    <location>
        <begin position="351"/>
        <end position="369"/>
    </location>
</feature>
<dbReference type="PROSITE" id="PS50887">
    <property type="entry name" value="GGDEF"/>
    <property type="match status" value="1"/>
</dbReference>
<evidence type="ECO:0000313" key="6">
    <source>
        <dbReference type="Proteomes" id="UP001143362"/>
    </source>
</evidence>
<reference evidence="5" key="1">
    <citation type="submission" date="2019-02" db="EMBL/GenBank/DDBJ databases">
        <authorList>
            <person name="Li S.-H."/>
        </authorList>
    </citation>
    <scope>NUCLEOTIDE SEQUENCE</scope>
    <source>
        <strain evidence="5">IMCC14734</strain>
    </source>
</reference>
<name>A0ABT3TK92_9GAMM</name>
<dbReference type="EC" id="2.7.7.65" evidence="1"/>
<evidence type="ECO:0000313" key="5">
    <source>
        <dbReference type="EMBL" id="MCX2982737.1"/>
    </source>
</evidence>
<feature type="transmembrane region" description="Helical" evidence="3">
    <location>
        <begin position="411"/>
        <end position="428"/>
    </location>
</feature>
<evidence type="ECO:0000256" key="3">
    <source>
        <dbReference type="SAM" id="Phobius"/>
    </source>
</evidence>
<dbReference type="PANTHER" id="PTHR45138">
    <property type="entry name" value="REGULATORY COMPONENTS OF SENSORY TRANSDUCTION SYSTEM"/>
    <property type="match status" value="1"/>
</dbReference>
<dbReference type="InterPro" id="IPR008979">
    <property type="entry name" value="Galactose-bd-like_sf"/>
</dbReference>
<organism evidence="5 6">
    <name type="scientific">Candidatus Litorirhabdus singularis</name>
    <dbReference type="NCBI Taxonomy" id="2518993"/>
    <lineage>
        <taxon>Bacteria</taxon>
        <taxon>Pseudomonadati</taxon>
        <taxon>Pseudomonadota</taxon>
        <taxon>Gammaproteobacteria</taxon>
        <taxon>Cellvibrionales</taxon>
        <taxon>Halieaceae</taxon>
        <taxon>Candidatus Litorirhabdus</taxon>
    </lineage>
</organism>
<dbReference type="RefSeq" id="WP_279246767.1">
    <property type="nucleotide sequence ID" value="NZ_SHNN01000004.1"/>
</dbReference>
<dbReference type="InterPro" id="IPR043128">
    <property type="entry name" value="Rev_trsase/Diguanyl_cyclase"/>
</dbReference>
<feature type="transmembrane region" description="Helical" evidence="3">
    <location>
        <begin position="295"/>
        <end position="316"/>
    </location>
</feature>
<evidence type="ECO:0000256" key="2">
    <source>
        <dbReference type="ARBA" id="ARBA00034247"/>
    </source>
</evidence>
<comment type="caution">
    <text evidence="5">The sequence shown here is derived from an EMBL/GenBank/DDBJ whole genome shotgun (WGS) entry which is preliminary data.</text>
</comment>
<dbReference type="InterPro" id="IPR050469">
    <property type="entry name" value="Diguanylate_Cyclase"/>
</dbReference>
<dbReference type="InterPro" id="IPR000160">
    <property type="entry name" value="GGDEF_dom"/>
</dbReference>
<comment type="catalytic activity">
    <reaction evidence="2">
        <text>2 GTP = 3',3'-c-di-GMP + 2 diphosphate</text>
        <dbReference type="Rhea" id="RHEA:24898"/>
        <dbReference type="ChEBI" id="CHEBI:33019"/>
        <dbReference type="ChEBI" id="CHEBI:37565"/>
        <dbReference type="ChEBI" id="CHEBI:58805"/>
        <dbReference type="EC" id="2.7.7.65"/>
    </reaction>
</comment>
<feature type="domain" description="GGDEF" evidence="4">
    <location>
        <begin position="490"/>
        <end position="622"/>
    </location>
</feature>
<feature type="transmembrane region" description="Helical" evidence="3">
    <location>
        <begin position="381"/>
        <end position="399"/>
    </location>
</feature>
<dbReference type="CDD" id="cd01949">
    <property type="entry name" value="GGDEF"/>
    <property type="match status" value="1"/>
</dbReference>
<dbReference type="EMBL" id="SHNN01000004">
    <property type="protein sequence ID" value="MCX2982737.1"/>
    <property type="molecule type" value="Genomic_DNA"/>
</dbReference>
<dbReference type="SMART" id="SM00267">
    <property type="entry name" value="GGDEF"/>
    <property type="match status" value="1"/>
</dbReference>
<dbReference type="SUPFAM" id="SSF49785">
    <property type="entry name" value="Galactose-binding domain-like"/>
    <property type="match status" value="1"/>
</dbReference>
<protein>
    <recommendedName>
        <fullName evidence="1">diguanylate cyclase</fullName>
        <ecNumber evidence="1">2.7.7.65</ecNumber>
    </recommendedName>
</protein>
<dbReference type="Proteomes" id="UP001143362">
    <property type="component" value="Unassembled WGS sequence"/>
</dbReference>
<evidence type="ECO:0000256" key="1">
    <source>
        <dbReference type="ARBA" id="ARBA00012528"/>
    </source>
</evidence>
<keyword evidence="3" id="KW-0472">Membrane</keyword>
<dbReference type="SUPFAM" id="SSF55073">
    <property type="entry name" value="Nucleotide cyclase"/>
    <property type="match status" value="1"/>
</dbReference>
<feature type="transmembrane region" description="Helical" evidence="3">
    <location>
        <begin position="227"/>
        <end position="247"/>
    </location>
</feature>
<accession>A0ABT3TK92</accession>
<gene>
    <name evidence="5" type="ORF">EYC98_17885</name>
</gene>
<dbReference type="Gene3D" id="3.30.70.270">
    <property type="match status" value="1"/>
</dbReference>
<keyword evidence="6" id="KW-1185">Reference proteome</keyword>
<evidence type="ECO:0000259" key="4">
    <source>
        <dbReference type="PROSITE" id="PS50887"/>
    </source>
</evidence>
<dbReference type="NCBIfam" id="TIGR00254">
    <property type="entry name" value="GGDEF"/>
    <property type="match status" value="1"/>
</dbReference>
<sequence length="635" mass="71666">MIREDRRREIAEPRLSRIAPTKAWSPLKIDFSYCLRLLLWLLAPLLLVQAATAPASTFTIESLDEPVSIAGAWRFRTGDSMAWAAEDYDDSSWSSLMVPRDWRAQGYDDLTGMAWYRATLQFDLRDDGTIDLNHLGVTIGKIHSAYELYAGGILLGGSGKLPPSPEMVYDRQLIYQIPRAAIGEDGKVRLALRVWRHQLLFGKTSAGAYEGNFEVGTVFDLMRSSGYTQLVLLVLSALYLGFGSYHLYLFRRNTALRQFLWFGLFTLCVGIYGFMQSQWKHEFGLPFVGMKKLEYFVLYIMPALGLQMIWSLLSYAPPRWTRIYQFSFLGLGGIVMLVPGLEIAFMTLEAWLIWVLPGIFGVLVQMLWYAQSDDEEARVEARTMLVGLTIFAAAVLNDILVEQGLVETPRLATPGFFAVVVSMAISLANRFTGLYGSLATQVSQRTQELQDMNARLTEAARVDILTGLLNRRGFMGRAEEEVVRSERNNRGFILVLADIDRFKSFNDDYGNDCGDQILQQSADLLSQHLRQVDVLSRWGEEEFLLLLPETDLDGGRILAEKLRATVQKHEFEFDNIKLSLTMTFGIAAFESGMELGTCLRLADRALDSGKVAGRNVVEVERERDYSLKRKLPAST</sequence>
<feature type="transmembrane region" description="Helical" evidence="3">
    <location>
        <begin position="323"/>
        <end position="345"/>
    </location>
</feature>
<dbReference type="Pfam" id="PF00990">
    <property type="entry name" value="GGDEF"/>
    <property type="match status" value="1"/>
</dbReference>
<feature type="transmembrane region" description="Helical" evidence="3">
    <location>
        <begin position="259"/>
        <end position="275"/>
    </location>
</feature>
<dbReference type="InterPro" id="IPR029787">
    <property type="entry name" value="Nucleotide_cyclase"/>
</dbReference>
<proteinExistence type="predicted"/>
<keyword evidence="3" id="KW-1133">Transmembrane helix</keyword>
<dbReference type="Gene3D" id="2.60.120.260">
    <property type="entry name" value="Galactose-binding domain-like"/>
    <property type="match status" value="1"/>
</dbReference>